<dbReference type="PROSITE" id="PS50011">
    <property type="entry name" value="PROTEIN_KINASE_DOM"/>
    <property type="match status" value="1"/>
</dbReference>
<keyword evidence="15 20" id="KW-0472">Membrane</keyword>
<keyword evidence="5" id="KW-1003">Cell membrane</keyword>
<dbReference type="InterPro" id="IPR017441">
    <property type="entry name" value="Protein_kinase_ATP_BS"/>
</dbReference>
<dbReference type="PaxDb" id="4565-Traes_2BL_B2279E4B1.2"/>
<dbReference type="GO" id="GO:0005524">
    <property type="term" value="F:ATP binding"/>
    <property type="evidence" value="ECO:0007669"/>
    <property type="project" value="UniProtKB-UniRule"/>
</dbReference>
<feature type="region of interest" description="Disordered" evidence="19">
    <location>
        <begin position="703"/>
        <end position="733"/>
    </location>
</feature>
<proteinExistence type="inferred from homology"/>
<dbReference type="SMART" id="SM00220">
    <property type="entry name" value="S_TKc"/>
    <property type="match status" value="1"/>
</dbReference>
<dbReference type="Gene3D" id="3.30.200.20">
    <property type="entry name" value="Phosphorylase Kinase, domain 1"/>
    <property type="match status" value="1"/>
</dbReference>
<dbReference type="Gene3D" id="1.10.510.10">
    <property type="entry name" value="Transferase(Phosphotransferase) domain 1"/>
    <property type="match status" value="1"/>
</dbReference>
<keyword evidence="13 18" id="KW-0067">ATP-binding</keyword>
<reference evidence="22" key="1">
    <citation type="submission" date="2018-08" db="EMBL/GenBank/DDBJ databases">
        <authorList>
            <person name="Rossello M."/>
        </authorList>
    </citation>
    <scope>NUCLEOTIDE SEQUENCE [LARGE SCALE GENOMIC DNA]</scope>
    <source>
        <strain evidence="22">cv. Chinese Spring</strain>
    </source>
</reference>
<dbReference type="STRING" id="4565.A0A3B6CH92"/>
<comment type="subcellular location">
    <subcellularLocation>
        <location evidence="1">Cell membrane</location>
        <topology evidence="1">Single-pass type I membrane protein</topology>
    </subcellularLocation>
</comment>
<dbReference type="FunFam" id="1.10.510.10:FF:000240">
    <property type="entry name" value="Lectin-domain containing receptor kinase A4.3"/>
    <property type="match status" value="1"/>
</dbReference>
<dbReference type="InterPro" id="IPR000719">
    <property type="entry name" value="Prot_kinase_dom"/>
</dbReference>
<dbReference type="Gramene" id="TraesCS2B02G616100.1">
    <property type="protein sequence ID" value="TraesCS2B02G616100.1.cds1"/>
    <property type="gene ID" value="TraesCS2B02G616100"/>
</dbReference>
<evidence type="ECO:0000256" key="3">
    <source>
        <dbReference type="ARBA" id="ARBA00010217"/>
    </source>
</evidence>
<dbReference type="GO" id="GO:0004674">
    <property type="term" value="F:protein serine/threonine kinase activity"/>
    <property type="evidence" value="ECO:0007669"/>
    <property type="project" value="UniProtKB-KW"/>
</dbReference>
<evidence type="ECO:0000256" key="1">
    <source>
        <dbReference type="ARBA" id="ARBA00004251"/>
    </source>
</evidence>
<evidence type="ECO:0000256" key="13">
    <source>
        <dbReference type="ARBA" id="ARBA00022840"/>
    </source>
</evidence>
<dbReference type="EnsemblPlants" id="TraesCS2B02G616100.1">
    <property type="protein sequence ID" value="TraesCS2B02G616100.1.cds1"/>
    <property type="gene ID" value="TraesCS2B02G616100"/>
</dbReference>
<dbReference type="AlphaFoldDB" id="A0A3B6CH92"/>
<evidence type="ECO:0000256" key="5">
    <source>
        <dbReference type="ARBA" id="ARBA00022475"/>
    </source>
</evidence>
<dbReference type="Gramene" id="TraesCS2B03G1542300.1">
    <property type="protein sequence ID" value="TraesCS2B03G1542300.1.CDS1"/>
    <property type="gene ID" value="TraesCS2B03G1542300"/>
</dbReference>
<evidence type="ECO:0000313" key="22">
    <source>
        <dbReference type="EnsemblPlants" id="TraesCS2B02G616100.1.cds1"/>
    </source>
</evidence>
<dbReference type="InterPro" id="IPR001220">
    <property type="entry name" value="Legume_lectin_dom"/>
</dbReference>
<dbReference type="Gene3D" id="2.60.120.200">
    <property type="match status" value="1"/>
</dbReference>
<evidence type="ECO:0000256" key="12">
    <source>
        <dbReference type="ARBA" id="ARBA00022777"/>
    </source>
</evidence>
<feature type="domain" description="Protein kinase" evidence="21">
    <location>
        <begin position="385"/>
        <end position="671"/>
    </location>
</feature>
<dbReference type="GO" id="GO:0030246">
    <property type="term" value="F:carbohydrate binding"/>
    <property type="evidence" value="ECO:0007669"/>
    <property type="project" value="UniProtKB-KW"/>
</dbReference>
<evidence type="ECO:0000256" key="18">
    <source>
        <dbReference type="PROSITE-ProRule" id="PRU10141"/>
    </source>
</evidence>
<dbReference type="SUPFAM" id="SSF49899">
    <property type="entry name" value="Concanavalin A-like lectins/glucanases"/>
    <property type="match status" value="1"/>
</dbReference>
<dbReference type="PROSITE" id="PS00108">
    <property type="entry name" value="PROTEIN_KINASE_ST"/>
    <property type="match status" value="1"/>
</dbReference>
<dbReference type="InterPro" id="IPR008271">
    <property type="entry name" value="Ser/Thr_kinase_AS"/>
</dbReference>
<evidence type="ECO:0000259" key="21">
    <source>
        <dbReference type="PROSITE" id="PS50011"/>
    </source>
</evidence>
<dbReference type="SMR" id="A0A3B6CH92"/>
<dbReference type="PANTHER" id="PTHR27007">
    <property type="match status" value="1"/>
</dbReference>
<evidence type="ECO:0000256" key="7">
    <source>
        <dbReference type="ARBA" id="ARBA00022679"/>
    </source>
</evidence>
<dbReference type="Gramene" id="TraesWEE_scaffold_065807_01G000300.1">
    <property type="protein sequence ID" value="TraesWEE_scaffold_065807_01G000300.1"/>
    <property type="gene ID" value="TraesWEE_scaffold_065807_01G000300"/>
</dbReference>
<reference evidence="22" key="2">
    <citation type="submission" date="2018-10" db="UniProtKB">
        <authorList>
            <consortium name="EnsemblPlants"/>
        </authorList>
    </citation>
    <scope>IDENTIFICATION</scope>
</reference>
<evidence type="ECO:0000256" key="4">
    <source>
        <dbReference type="ARBA" id="ARBA00012513"/>
    </source>
</evidence>
<dbReference type="OrthoDB" id="671821at2759"/>
<dbReference type="Pfam" id="PF00139">
    <property type="entry name" value="Lectin_legB"/>
    <property type="match status" value="1"/>
</dbReference>
<dbReference type="GO" id="GO:0002229">
    <property type="term" value="P:defense response to oomycetes"/>
    <property type="evidence" value="ECO:0007669"/>
    <property type="project" value="UniProtKB-ARBA"/>
</dbReference>
<keyword evidence="7" id="KW-0808">Transferase</keyword>
<keyword evidence="9" id="KW-0732">Signal</keyword>
<dbReference type="EC" id="2.7.11.1" evidence="4"/>
<evidence type="ECO:0000256" key="10">
    <source>
        <dbReference type="ARBA" id="ARBA00022734"/>
    </source>
</evidence>
<evidence type="ECO:0000313" key="23">
    <source>
        <dbReference type="Proteomes" id="UP000019116"/>
    </source>
</evidence>
<evidence type="ECO:0000256" key="19">
    <source>
        <dbReference type="SAM" id="MobiDB-lite"/>
    </source>
</evidence>
<dbReference type="InterPro" id="IPR050528">
    <property type="entry name" value="L-type_Lectin-RKs"/>
</dbReference>
<evidence type="ECO:0000256" key="2">
    <source>
        <dbReference type="ARBA" id="ARBA00008536"/>
    </source>
</evidence>
<evidence type="ECO:0000256" key="17">
    <source>
        <dbReference type="ARBA" id="ARBA00023180"/>
    </source>
</evidence>
<dbReference type="PROSITE" id="PS00107">
    <property type="entry name" value="PROTEIN_KINASE_ATP"/>
    <property type="match status" value="1"/>
</dbReference>
<dbReference type="InterPro" id="IPR011009">
    <property type="entry name" value="Kinase-like_dom_sf"/>
</dbReference>
<evidence type="ECO:0000256" key="11">
    <source>
        <dbReference type="ARBA" id="ARBA00022741"/>
    </source>
</evidence>
<organism evidence="22">
    <name type="scientific">Triticum aestivum</name>
    <name type="common">Wheat</name>
    <dbReference type="NCBI Taxonomy" id="4565"/>
    <lineage>
        <taxon>Eukaryota</taxon>
        <taxon>Viridiplantae</taxon>
        <taxon>Streptophyta</taxon>
        <taxon>Embryophyta</taxon>
        <taxon>Tracheophyta</taxon>
        <taxon>Spermatophyta</taxon>
        <taxon>Magnoliopsida</taxon>
        <taxon>Liliopsida</taxon>
        <taxon>Poales</taxon>
        <taxon>Poaceae</taxon>
        <taxon>BOP clade</taxon>
        <taxon>Pooideae</taxon>
        <taxon>Triticodae</taxon>
        <taxon>Triticeae</taxon>
        <taxon>Triticinae</taxon>
        <taxon>Triticum</taxon>
    </lineage>
</organism>
<feature type="binding site" evidence="18">
    <location>
        <position position="415"/>
    </location>
    <ligand>
        <name>ATP</name>
        <dbReference type="ChEBI" id="CHEBI:30616"/>
    </ligand>
</feature>
<dbReference type="InterPro" id="IPR013320">
    <property type="entry name" value="ConA-like_dom_sf"/>
</dbReference>
<keyword evidence="12" id="KW-0418">Kinase</keyword>
<evidence type="ECO:0000256" key="15">
    <source>
        <dbReference type="ARBA" id="ARBA00023136"/>
    </source>
</evidence>
<accession>A0A3B6CH92</accession>
<evidence type="ECO:0000256" key="9">
    <source>
        <dbReference type="ARBA" id="ARBA00022729"/>
    </source>
</evidence>
<dbReference type="FunFam" id="3.30.200.20:FF:000168">
    <property type="entry name" value="L-type lectin-domain containing receptor kinase IX.1"/>
    <property type="match status" value="1"/>
</dbReference>
<evidence type="ECO:0000256" key="20">
    <source>
        <dbReference type="SAM" id="Phobius"/>
    </source>
</evidence>
<dbReference type="GO" id="GO:0005886">
    <property type="term" value="C:plasma membrane"/>
    <property type="evidence" value="ECO:0000318"/>
    <property type="project" value="GO_Central"/>
</dbReference>
<evidence type="ECO:0000256" key="14">
    <source>
        <dbReference type="ARBA" id="ARBA00022989"/>
    </source>
</evidence>
<keyword evidence="14 20" id="KW-1133">Transmembrane helix</keyword>
<evidence type="ECO:0000256" key="16">
    <source>
        <dbReference type="ARBA" id="ARBA00023170"/>
    </source>
</evidence>
<evidence type="ECO:0000256" key="6">
    <source>
        <dbReference type="ARBA" id="ARBA00022527"/>
    </source>
</evidence>
<keyword evidence="11 18" id="KW-0547">Nucleotide-binding</keyword>
<keyword evidence="10" id="KW-0430">Lectin</keyword>
<comment type="similarity">
    <text evidence="3">In the C-terminal section; belongs to the protein kinase superfamily. Ser/Thr protein kinase family.</text>
</comment>
<protein>
    <recommendedName>
        <fullName evidence="4">non-specific serine/threonine protein kinase</fullName>
        <ecNumber evidence="4">2.7.11.1</ecNumber>
    </recommendedName>
</protein>
<dbReference type="OMA" id="WEWDAAT"/>
<evidence type="ECO:0000256" key="8">
    <source>
        <dbReference type="ARBA" id="ARBA00022692"/>
    </source>
</evidence>
<feature type="transmembrane region" description="Helical" evidence="20">
    <location>
        <begin position="312"/>
        <end position="336"/>
    </location>
</feature>
<comment type="similarity">
    <text evidence="2">In the N-terminal section; belongs to the leguminous lectin family.</text>
</comment>
<dbReference type="FunFam" id="2.60.120.200:FF:000188">
    <property type="entry name" value="Os08g0124000 protein"/>
    <property type="match status" value="1"/>
</dbReference>
<feature type="transmembrane region" description="Helical" evidence="20">
    <location>
        <begin position="21"/>
        <end position="42"/>
    </location>
</feature>
<keyword evidence="23" id="KW-1185">Reference proteome</keyword>
<dbReference type="InterPro" id="IPR019825">
    <property type="entry name" value="Lectin_legB_Mn/Ca_BS"/>
</dbReference>
<dbReference type="CDD" id="cd06899">
    <property type="entry name" value="lectin_legume_LecRK_Arcelin_ConA"/>
    <property type="match status" value="1"/>
</dbReference>
<dbReference type="PROSITE" id="PS00307">
    <property type="entry name" value="LECTIN_LEGUME_BETA"/>
    <property type="match status" value="1"/>
</dbReference>
<dbReference type="SUPFAM" id="SSF56112">
    <property type="entry name" value="Protein kinase-like (PK-like)"/>
    <property type="match status" value="1"/>
</dbReference>
<dbReference type="Pfam" id="PF00069">
    <property type="entry name" value="Pkinase"/>
    <property type="match status" value="1"/>
</dbReference>
<sequence>MHGIIELMYQGCIVTIADVRMVGFSTSTTCALLLLLIFFFYLPTVAISLSFNYSTFSSADQNAIKIEGDASFSVGWVDISANRYGSIDYSNGRASYNAQPMLLWDRATGEVASFTTRFSFVISGNISSKGQGMAFFLAGYPSSLPARCPDYNLALTNQSADAVAAGDSRFVAVEFDTFNNTVVSDPHDTFDHIGIDISSLRSVRTLTMPSFELTGNLTADINYDNVSSILSVTVWLGDDDEGKPRNRSYNLRSKVDLKSALPEQVSVGFSASTSNAIELHQLHSWSFRSSLEPPPPPPAAAISSPSRLGPGVIAGAVAGASVSLVLIFAATVALVVRRHHQQKMVETDEYHTDSEGEGDPMMEIDMVKGPRRFPYHELVEATRNFAAEEKLGQGGFGAVYRGYLREPAGLPVAIKRFSKHDSSLQGKREYKSEIKVISRLRHRNLVQLLGWSHGREELLLVYELMPNRSLDIHLHGKQGTFLTWPMRMKIVMELGSALLYLHEEWEQCVLHRDIKPSNMMLDESFGAKLGDFGLARLVDHAAGTQTMTAVSGTPGYLDPQCVVTGRASAESDVYSFGVVLLEVVCGRKPMSFTVTDQDQQQKNGGVFRLVEWVWGLYGRGAILESADKLLNGELDVAEVERVLVVGLWCAHPDPSARPTIREAMAKLHSKVDKLPVLPSKMPVPTYAQPPFALDMDDGLSTLLPSSTSTSVPPHTICTTTSSSDGRGSTSTTS</sequence>
<keyword evidence="6" id="KW-0723">Serine/threonine-protein kinase</keyword>
<keyword evidence="17" id="KW-0325">Glycoprotein</keyword>
<name>A0A3B6CH92_WHEAT</name>
<keyword evidence="8 20" id="KW-0812">Transmembrane</keyword>
<dbReference type="Proteomes" id="UP000019116">
    <property type="component" value="Chromosome 2B"/>
</dbReference>
<keyword evidence="16" id="KW-0675">Receptor</keyword>